<evidence type="ECO:0000256" key="2">
    <source>
        <dbReference type="ARBA" id="ARBA00023125"/>
    </source>
</evidence>
<proteinExistence type="predicted"/>
<sequence length="64" mass="7017">MWRTREEVADAEIATRLCVSEATVKAHLNRAMTKLNLTSRAQAVALAYESGLITPGRETSSRAL</sequence>
<name>A0ABR9KD66_9ACTN</name>
<keyword evidence="2 5" id="KW-0238">DNA-binding</keyword>
<dbReference type="InterPro" id="IPR000792">
    <property type="entry name" value="Tscrpt_reg_LuxR_C"/>
</dbReference>
<comment type="caution">
    <text evidence="5">The sequence shown here is derived from an EMBL/GenBank/DDBJ whole genome shotgun (WGS) entry which is preliminary data.</text>
</comment>
<dbReference type="GO" id="GO:0003677">
    <property type="term" value="F:DNA binding"/>
    <property type="evidence" value="ECO:0007669"/>
    <property type="project" value="UniProtKB-KW"/>
</dbReference>
<dbReference type="EMBL" id="JADBEF010000001">
    <property type="protein sequence ID" value="MBE1559949.1"/>
    <property type="molecule type" value="Genomic_DNA"/>
</dbReference>
<dbReference type="PROSITE" id="PS50043">
    <property type="entry name" value="HTH_LUXR_2"/>
    <property type="match status" value="1"/>
</dbReference>
<dbReference type="SMART" id="SM00421">
    <property type="entry name" value="HTH_LUXR"/>
    <property type="match status" value="1"/>
</dbReference>
<evidence type="ECO:0000256" key="3">
    <source>
        <dbReference type="ARBA" id="ARBA00023163"/>
    </source>
</evidence>
<accession>A0ABR9KD66</accession>
<protein>
    <submittedName>
        <fullName evidence="5">DNA-binding CsgD family transcriptional regulator</fullName>
    </submittedName>
</protein>
<dbReference type="InterPro" id="IPR016032">
    <property type="entry name" value="Sig_transdc_resp-reg_C-effctor"/>
</dbReference>
<evidence type="ECO:0000256" key="1">
    <source>
        <dbReference type="ARBA" id="ARBA00023015"/>
    </source>
</evidence>
<dbReference type="RefSeq" id="WP_192775120.1">
    <property type="nucleotide sequence ID" value="NZ_BAAASY010000027.1"/>
</dbReference>
<dbReference type="Proteomes" id="UP000661607">
    <property type="component" value="Unassembled WGS sequence"/>
</dbReference>
<keyword evidence="1" id="KW-0805">Transcription regulation</keyword>
<dbReference type="InterPro" id="IPR036388">
    <property type="entry name" value="WH-like_DNA-bd_sf"/>
</dbReference>
<reference evidence="5 6" key="1">
    <citation type="submission" date="2020-10" db="EMBL/GenBank/DDBJ databases">
        <title>Sequencing the genomes of 1000 actinobacteria strains.</title>
        <authorList>
            <person name="Klenk H.-P."/>
        </authorList>
    </citation>
    <scope>NUCLEOTIDE SEQUENCE [LARGE SCALE GENOMIC DNA]</scope>
    <source>
        <strain evidence="5 6">DSM 43748</strain>
    </source>
</reference>
<dbReference type="Gene3D" id="1.10.10.10">
    <property type="entry name" value="Winged helix-like DNA-binding domain superfamily/Winged helix DNA-binding domain"/>
    <property type="match status" value="1"/>
</dbReference>
<feature type="domain" description="HTH luxR-type" evidence="4">
    <location>
        <begin position="1"/>
        <end position="51"/>
    </location>
</feature>
<dbReference type="PANTHER" id="PTHR44688:SF16">
    <property type="entry name" value="DNA-BINDING TRANSCRIPTIONAL ACTIVATOR DEVR_DOSR"/>
    <property type="match status" value="1"/>
</dbReference>
<organism evidence="5 6">
    <name type="scientific">Nonomuraea africana</name>
    <dbReference type="NCBI Taxonomy" id="46171"/>
    <lineage>
        <taxon>Bacteria</taxon>
        <taxon>Bacillati</taxon>
        <taxon>Actinomycetota</taxon>
        <taxon>Actinomycetes</taxon>
        <taxon>Streptosporangiales</taxon>
        <taxon>Streptosporangiaceae</taxon>
        <taxon>Nonomuraea</taxon>
    </lineage>
</organism>
<gene>
    <name evidence="5" type="ORF">H4W81_002728</name>
</gene>
<keyword evidence="3" id="KW-0804">Transcription</keyword>
<dbReference type="PANTHER" id="PTHR44688">
    <property type="entry name" value="DNA-BINDING TRANSCRIPTIONAL ACTIVATOR DEVR_DOSR"/>
    <property type="match status" value="1"/>
</dbReference>
<evidence type="ECO:0000259" key="4">
    <source>
        <dbReference type="PROSITE" id="PS50043"/>
    </source>
</evidence>
<dbReference type="SUPFAM" id="SSF46894">
    <property type="entry name" value="C-terminal effector domain of the bipartite response regulators"/>
    <property type="match status" value="1"/>
</dbReference>
<dbReference type="Pfam" id="PF00196">
    <property type="entry name" value="GerE"/>
    <property type="match status" value="1"/>
</dbReference>
<keyword evidence="6" id="KW-1185">Reference proteome</keyword>
<evidence type="ECO:0000313" key="5">
    <source>
        <dbReference type="EMBL" id="MBE1559949.1"/>
    </source>
</evidence>
<evidence type="ECO:0000313" key="6">
    <source>
        <dbReference type="Proteomes" id="UP000661607"/>
    </source>
</evidence>